<feature type="compositionally biased region" description="Basic and acidic residues" evidence="1">
    <location>
        <begin position="60"/>
        <end position="73"/>
    </location>
</feature>
<organism evidence="2">
    <name type="scientific">viral metagenome</name>
    <dbReference type="NCBI Taxonomy" id="1070528"/>
    <lineage>
        <taxon>unclassified sequences</taxon>
        <taxon>metagenomes</taxon>
        <taxon>organismal metagenomes</taxon>
    </lineage>
</organism>
<dbReference type="EMBL" id="MT143710">
    <property type="protein sequence ID" value="QJA43400.1"/>
    <property type="molecule type" value="Genomic_DNA"/>
</dbReference>
<gene>
    <name evidence="2" type="ORF">MM171A00097_0047</name>
    <name evidence="3" type="ORF">MM171B00933_0019</name>
</gene>
<evidence type="ECO:0000313" key="2">
    <source>
        <dbReference type="EMBL" id="QJA43400.1"/>
    </source>
</evidence>
<accession>A0A6H1Z871</accession>
<dbReference type="EMBL" id="MT143821">
    <property type="protein sequence ID" value="QJB03035.1"/>
    <property type="molecule type" value="Genomic_DNA"/>
</dbReference>
<reference evidence="2" key="1">
    <citation type="submission" date="2020-03" db="EMBL/GenBank/DDBJ databases">
        <title>The deep terrestrial virosphere.</title>
        <authorList>
            <person name="Holmfeldt K."/>
            <person name="Nilsson E."/>
            <person name="Simone D."/>
            <person name="Lopez-Fernandez M."/>
            <person name="Wu X."/>
            <person name="de Brujin I."/>
            <person name="Lundin D."/>
            <person name="Andersson A."/>
            <person name="Bertilsson S."/>
            <person name="Dopson M."/>
        </authorList>
    </citation>
    <scope>NUCLEOTIDE SEQUENCE</scope>
    <source>
        <strain evidence="2">MM171A00097</strain>
        <strain evidence="3">MM171B00933</strain>
    </source>
</reference>
<protein>
    <submittedName>
        <fullName evidence="2">Uncharacterized protein</fullName>
    </submittedName>
</protein>
<dbReference type="AlphaFoldDB" id="A0A6H1Z871"/>
<evidence type="ECO:0000313" key="3">
    <source>
        <dbReference type="EMBL" id="QJB03035.1"/>
    </source>
</evidence>
<proteinExistence type="predicted"/>
<sequence>MKAEECPRLDKCLSVKSLFSRDWESDAELAAAIRELSETCPGPPDEDWSPQNRDILTAEDIPRRRAKKETPPR</sequence>
<name>A0A6H1Z871_9ZZZZ</name>
<evidence type="ECO:0000256" key="1">
    <source>
        <dbReference type="SAM" id="MobiDB-lite"/>
    </source>
</evidence>
<feature type="region of interest" description="Disordered" evidence="1">
    <location>
        <begin position="38"/>
        <end position="73"/>
    </location>
</feature>